<dbReference type="InterPro" id="IPR014044">
    <property type="entry name" value="CAP_dom"/>
</dbReference>
<evidence type="ECO:0000313" key="4">
    <source>
        <dbReference type="EMBL" id="KAF1844516.1"/>
    </source>
</evidence>
<dbReference type="Gene3D" id="3.40.33.10">
    <property type="entry name" value="CAP"/>
    <property type="match status" value="1"/>
</dbReference>
<dbReference type="Proteomes" id="UP000800039">
    <property type="component" value="Unassembled WGS sequence"/>
</dbReference>
<sequence>MRSSILFASALALGVLARPQPHRRKGHVVTETDVVVTTLTIFVTEPFTEPASTSLCTSTTASQEPTSTEVSSASPLPPTSTPDPEPTTTPAPEPTSFELVSSSTPTPSPSPSPSPEPQPEPEPEPSSSTAPAPVSSATPTPVSNATPTSAPATPSSNHVSGKDQAYLSSGADYQAAVLYHHNAARANHDAKPLTWDADCETNARIAAQKCTFEHYIPSGAGQGQNLFTVSGTAFNVTAGITESWYKGELEPMMPYFGQKNVPDNVFHSVGHLTQLVWKGTTKVGCVSIDCGSNMMVGGQSSSLNKYTVCNYAPAGNVGGGYAANVAAPISTTNLGGWAD</sequence>
<dbReference type="PRINTS" id="PR00837">
    <property type="entry name" value="V5TPXLIKE"/>
</dbReference>
<dbReference type="SUPFAM" id="SSF55797">
    <property type="entry name" value="PR-1-like"/>
    <property type="match status" value="1"/>
</dbReference>
<evidence type="ECO:0000256" key="2">
    <source>
        <dbReference type="SAM" id="SignalP"/>
    </source>
</evidence>
<protein>
    <submittedName>
        <fullName evidence="4">PR-1-like protein</fullName>
    </submittedName>
</protein>
<evidence type="ECO:0000259" key="3">
    <source>
        <dbReference type="SMART" id="SM00198"/>
    </source>
</evidence>
<dbReference type="AlphaFoldDB" id="A0A9P4GFH1"/>
<feature type="compositionally biased region" description="Low complexity" evidence="1">
    <location>
        <begin position="125"/>
        <end position="156"/>
    </location>
</feature>
<dbReference type="InterPro" id="IPR001283">
    <property type="entry name" value="CRISP-related"/>
</dbReference>
<accession>A0A9P4GFH1</accession>
<feature type="compositionally biased region" description="Low complexity" evidence="1">
    <location>
        <begin position="51"/>
        <end position="62"/>
    </location>
</feature>
<evidence type="ECO:0000313" key="5">
    <source>
        <dbReference type="Proteomes" id="UP000800039"/>
    </source>
</evidence>
<gene>
    <name evidence="4" type="ORF">K460DRAFT_93216</name>
</gene>
<organism evidence="4 5">
    <name type="scientific">Cucurbitaria berberidis CBS 394.84</name>
    <dbReference type="NCBI Taxonomy" id="1168544"/>
    <lineage>
        <taxon>Eukaryota</taxon>
        <taxon>Fungi</taxon>
        <taxon>Dikarya</taxon>
        <taxon>Ascomycota</taxon>
        <taxon>Pezizomycotina</taxon>
        <taxon>Dothideomycetes</taxon>
        <taxon>Pleosporomycetidae</taxon>
        <taxon>Pleosporales</taxon>
        <taxon>Pleosporineae</taxon>
        <taxon>Cucurbitariaceae</taxon>
        <taxon>Cucurbitaria</taxon>
    </lineage>
</organism>
<dbReference type="RefSeq" id="XP_040787079.1">
    <property type="nucleotide sequence ID" value="XM_040938818.1"/>
</dbReference>
<dbReference type="Pfam" id="PF00188">
    <property type="entry name" value="CAP"/>
    <property type="match status" value="1"/>
</dbReference>
<dbReference type="OrthoDB" id="337038at2759"/>
<feature type="chain" id="PRO_5040414589" evidence="2">
    <location>
        <begin position="18"/>
        <end position="339"/>
    </location>
</feature>
<dbReference type="EMBL" id="ML976616">
    <property type="protein sequence ID" value="KAF1844516.1"/>
    <property type="molecule type" value="Genomic_DNA"/>
</dbReference>
<dbReference type="GeneID" id="63856075"/>
<dbReference type="InterPro" id="IPR035940">
    <property type="entry name" value="CAP_sf"/>
</dbReference>
<dbReference type="SMART" id="SM00198">
    <property type="entry name" value="SCP"/>
    <property type="match status" value="1"/>
</dbReference>
<dbReference type="CDD" id="cd05380">
    <property type="entry name" value="CAP_euk"/>
    <property type="match status" value="1"/>
</dbReference>
<keyword evidence="2" id="KW-0732">Signal</keyword>
<feature type="signal peptide" evidence="2">
    <location>
        <begin position="1"/>
        <end position="17"/>
    </location>
</feature>
<feature type="compositionally biased region" description="Pro residues" evidence="1">
    <location>
        <begin position="75"/>
        <end position="93"/>
    </location>
</feature>
<name>A0A9P4GFH1_9PLEO</name>
<dbReference type="PANTHER" id="PTHR10334">
    <property type="entry name" value="CYSTEINE-RICH SECRETORY PROTEIN-RELATED"/>
    <property type="match status" value="1"/>
</dbReference>
<comment type="caution">
    <text evidence="4">The sequence shown here is derived from an EMBL/GenBank/DDBJ whole genome shotgun (WGS) entry which is preliminary data.</text>
</comment>
<proteinExistence type="predicted"/>
<feature type="compositionally biased region" description="Low complexity" evidence="1">
    <location>
        <begin position="94"/>
        <end position="105"/>
    </location>
</feature>
<feature type="region of interest" description="Disordered" evidence="1">
    <location>
        <begin position="49"/>
        <end position="163"/>
    </location>
</feature>
<keyword evidence="5" id="KW-1185">Reference proteome</keyword>
<reference evidence="4" key="1">
    <citation type="submission" date="2020-01" db="EMBL/GenBank/DDBJ databases">
        <authorList>
            <consortium name="DOE Joint Genome Institute"/>
            <person name="Haridas S."/>
            <person name="Albert R."/>
            <person name="Binder M."/>
            <person name="Bloem J."/>
            <person name="Labutti K."/>
            <person name="Salamov A."/>
            <person name="Andreopoulos B."/>
            <person name="Baker S.E."/>
            <person name="Barry K."/>
            <person name="Bills G."/>
            <person name="Bluhm B.H."/>
            <person name="Cannon C."/>
            <person name="Castanera R."/>
            <person name="Culley D.E."/>
            <person name="Daum C."/>
            <person name="Ezra D."/>
            <person name="Gonzalez J.B."/>
            <person name="Henrissat B."/>
            <person name="Kuo A."/>
            <person name="Liang C."/>
            <person name="Lipzen A."/>
            <person name="Lutzoni F."/>
            <person name="Magnuson J."/>
            <person name="Mondo S."/>
            <person name="Nolan M."/>
            <person name="Ohm R."/>
            <person name="Pangilinan J."/>
            <person name="Park H.-J."/>
            <person name="Ramirez L."/>
            <person name="Alfaro M."/>
            <person name="Sun H."/>
            <person name="Tritt A."/>
            <person name="Yoshinaga Y."/>
            <person name="Zwiers L.-H."/>
            <person name="Turgeon B.G."/>
            <person name="Goodwin S.B."/>
            <person name="Spatafora J.W."/>
            <person name="Crous P.W."/>
            <person name="Grigoriev I.V."/>
        </authorList>
    </citation>
    <scope>NUCLEOTIDE SEQUENCE</scope>
    <source>
        <strain evidence="4">CBS 394.84</strain>
    </source>
</reference>
<evidence type="ECO:0000256" key="1">
    <source>
        <dbReference type="SAM" id="MobiDB-lite"/>
    </source>
</evidence>
<feature type="compositionally biased region" description="Pro residues" evidence="1">
    <location>
        <begin position="106"/>
        <end position="120"/>
    </location>
</feature>
<feature type="domain" description="SCP" evidence="3">
    <location>
        <begin position="172"/>
        <end position="319"/>
    </location>
</feature>